<proteinExistence type="predicted"/>
<name>H6BXJ5_EXODN</name>
<feature type="compositionally biased region" description="Basic and acidic residues" evidence="1">
    <location>
        <begin position="191"/>
        <end position="215"/>
    </location>
</feature>
<protein>
    <submittedName>
        <fullName evidence="2">Uncharacterized protein</fullName>
    </submittedName>
</protein>
<evidence type="ECO:0000256" key="1">
    <source>
        <dbReference type="SAM" id="MobiDB-lite"/>
    </source>
</evidence>
<dbReference type="GeneID" id="20308970"/>
<keyword evidence="3" id="KW-1185">Reference proteome</keyword>
<accession>H6BXJ5</accession>
<dbReference type="PANTHER" id="PTHR35179:SF2">
    <property type="entry name" value="START DOMAIN-CONTAINING PROTEIN"/>
    <property type="match status" value="1"/>
</dbReference>
<gene>
    <name evidence="2" type="ORF">HMPREF1120_04331</name>
</gene>
<dbReference type="STRING" id="858893.H6BXJ5"/>
<dbReference type="AlphaFoldDB" id="H6BXJ5"/>
<evidence type="ECO:0000313" key="3">
    <source>
        <dbReference type="Proteomes" id="UP000007304"/>
    </source>
</evidence>
<dbReference type="EMBL" id="JH226132">
    <property type="protein sequence ID" value="EHY56242.1"/>
    <property type="molecule type" value="Genomic_DNA"/>
</dbReference>
<reference evidence="2" key="1">
    <citation type="submission" date="2011-07" db="EMBL/GenBank/DDBJ databases">
        <title>The Genome Sequence of Exophiala (Wangiella) dermatitidis NIH/UT8656.</title>
        <authorList>
            <consortium name="The Broad Institute Genome Sequencing Platform"/>
            <person name="Cuomo C."/>
            <person name="Wang Z."/>
            <person name="Hunicke-Smith S."/>
            <person name="Szanislo P.J."/>
            <person name="Earl A."/>
            <person name="Young S.K."/>
            <person name="Zeng Q."/>
            <person name="Gargeya S."/>
            <person name="Fitzgerald M."/>
            <person name="Haas B."/>
            <person name="Abouelleil A."/>
            <person name="Alvarado L."/>
            <person name="Arachchi H.M."/>
            <person name="Berlin A."/>
            <person name="Brown A."/>
            <person name="Chapman S.B."/>
            <person name="Chen Z."/>
            <person name="Dunbar C."/>
            <person name="Freedman E."/>
            <person name="Gearin G."/>
            <person name="Gellesch M."/>
            <person name="Goldberg J."/>
            <person name="Griggs A."/>
            <person name="Gujja S."/>
            <person name="Heiman D."/>
            <person name="Howarth C."/>
            <person name="Larson L."/>
            <person name="Lui A."/>
            <person name="MacDonald P.J.P."/>
            <person name="Montmayeur A."/>
            <person name="Murphy C."/>
            <person name="Neiman D."/>
            <person name="Pearson M."/>
            <person name="Priest M."/>
            <person name="Roberts A."/>
            <person name="Saif S."/>
            <person name="Shea T."/>
            <person name="Shenoy N."/>
            <person name="Sisk P."/>
            <person name="Stolte C."/>
            <person name="Sykes S."/>
            <person name="Wortman J."/>
            <person name="Nusbaum C."/>
            <person name="Birren B."/>
        </authorList>
    </citation>
    <scope>NUCLEOTIDE SEQUENCE</scope>
    <source>
        <strain evidence="2">NIH/UT8656</strain>
    </source>
</reference>
<dbReference type="RefSeq" id="XP_009156703.1">
    <property type="nucleotide sequence ID" value="XM_009158455.1"/>
</dbReference>
<sequence>MTGADKLLSQLKHNFLHGHMAPFGEDGLQISRTGRGAVSQGSIFEIKTRNAFDFNTWTTKKVIDTSVLIPKLYFCQVSTLMAGFHTRGTFKDIDKMDMRPATEQWEANNAENLGRLASLLYRLVDIAKASQTSLELCRSDMGPLEIRHVTGEVCDEIPASLRSWWLGEDSPPMQESNNSDDVPAVGQADYGDGHESDEYDHCSYSDHAAGDKGNDSDDSWIDFTAC</sequence>
<dbReference type="InParanoid" id="H6BXJ5"/>
<dbReference type="VEuPathDB" id="FungiDB:HMPREF1120_04331"/>
<dbReference type="Proteomes" id="UP000007304">
    <property type="component" value="Unassembled WGS sequence"/>
</dbReference>
<dbReference type="HOGENOM" id="CLU_1224785_0_0_1"/>
<organism evidence="2 3">
    <name type="scientific">Exophiala dermatitidis (strain ATCC 34100 / CBS 525.76 / NIH/UT8656)</name>
    <name type="common">Black yeast</name>
    <name type="synonym">Wangiella dermatitidis</name>
    <dbReference type="NCBI Taxonomy" id="858893"/>
    <lineage>
        <taxon>Eukaryota</taxon>
        <taxon>Fungi</taxon>
        <taxon>Dikarya</taxon>
        <taxon>Ascomycota</taxon>
        <taxon>Pezizomycotina</taxon>
        <taxon>Eurotiomycetes</taxon>
        <taxon>Chaetothyriomycetidae</taxon>
        <taxon>Chaetothyriales</taxon>
        <taxon>Herpotrichiellaceae</taxon>
        <taxon>Exophiala</taxon>
    </lineage>
</organism>
<feature type="region of interest" description="Disordered" evidence="1">
    <location>
        <begin position="166"/>
        <end position="218"/>
    </location>
</feature>
<evidence type="ECO:0000313" key="2">
    <source>
        <dbReference type="EMBL" id="EHY56242.1"/>
    </source>
</evidence>
<dbReference type="PANTHER" id="PTHR35179">
    <property type="entry name" value="PROTEIN CBG02620"/>
    <property type="match status" value="1"/>
</dbReference>